<comment type="caution">
    <text evidence="1">The sequence shown here is derived from an EMBL/GenBank/DDBJ whole genome shotgun (WGS) entry which is preliminary data.</text>
</comment>
<organism evidence="1 2">
    <name type="scientific">Liparis tanakae</name>
    <name type="common">Tanaka's snailfish</name>
    <dbReference type="NCBI Taxonomy" id="230148"/>
    <lineage>
        <taxon>Eukaryota</taxon>
        <taxon>Metazoa</taxon>
        <taxon>Chordata</taxon>
        <taxon>Craniata</taxon>
        <taxon>Vertebrata</taxon>
        <taxon>Euteleostomi</taxon>
        <taxon>Actinopterygii</taxon>
        <taxon>Neopterygii</taxon>
        <taxon>Teleostei</taxon>
        <taxon>Neoteleostei</taxon>
        <taxon>Acanthomorphata</taxon>
        <taxon>Eupercaria</taxon>
        <taxon>Perciformes</taxon>
        <taxon>Cottioidei</taxon>
        <taxon>Cottales</taxon>
        <taxon>Liparidae</taxon>
        <taxon>Liparis</taxon>
    </lineage>
</organism>
<evidence type="ECO:0000313" key="2">
    <source>
        <dbReference type="Proteomes" id="UP000314294"/>
    </source>
</evidence>
<accession>A0A4Z2IVT2</accession>
<proteinExistence type="predicted"/>
<protein>
    <submittedName>
        <fullName evidence="1">Uncharacterized protein</fullName>
    </submittedName>
</protein>
<sequence>MEPLEVPVVQGGPEVCERGRARPGTAPISIEPELEWCWELWLGGMCGSAKAEPRDELFKLWPYFI</sequence>
<dbReference type="Proteomes" id="UP000314294">
    <property type="component" value="Unassembled WGS sequence"/>
</dbReference>
<dbReference type="AlphaFoldDB" id="A0A4Z2IVT2"/>
<gene>
    <name evidence="1" type="ORF">EYF80_007849</name>
</gene>
<dbReference type="EMBL" id="SRLO01000043">
    <property type="protein sequence ID" value="TNN81941.1"/>
    <property type="molecule type" value="Genomic_DNA"/>
</dbReference>
<name>A0A4Z2IVT2_9TELE</name>
<evidence type="ECO:0000313" key="1">
    <source>
        <dbReference type="EMBL" id="TNN81941.1"/>
    </source>
</evidence>
<reference evidence="1 2" key="1">
    <citation type="submission" date="2019-03" db="EMBL/GenBank/DDBJ databases">
        <title>First draft genome of Liparis tanakae, snailfish: a comprehensive survey of snailfish specific genes.</title>
        <authorList>
            <person name="Kim W."/>
            <person name="Song I."/>
            <person name="Jeong J.-H."/>
            <person name="Kim D."/>
            <person name="Kim S."/>
            <person name="Ryu S."/>
            <person name="Song J.Y."/>
            <person name="Lee S.K."/>
        </authorList>
    </citation>
    <scope>NUCLEOTIDE SEQUENCE [LARGE SCALE GENOMIC DNA]</scope>
    <source>
        <tissue evidence="1">Muscle</tissue>
    </source>
</reference>
<keyword evidence="2" id="KW-1185">Reference proteome</keyword>